<organism evidence="9 10">
    <name type="scientific">Rubripirellula amarantea</name>
    <dbReference type="NCBI Taxonomy" id="2527999"/>
    <lineage>
        <taxon>Bacteria</taxon>
        <taxon>Pseudomonadati</taxon>
        <taxon>Planctomycetota</taxon>
        <taxon>Planctomycetia</taxon>
        <taxon>Pirellulales</taxon>
        <taxon>Pirellulaceae</taxon>
        <taxon>Rubripirellula</taxon>
    </lineage>
</organism>
<dbReference type="PANTHER" id="PTHR30462">
    <property type="entry name" value="INTERMEMBRANE TRANSPORT PROTEIN PQIB-RELATED"/>
    <property type="match status" value="1"/>
</dbReference>
<name>A0A5C5WXC5_9BACT</name>
<keyword evidence="2" id="KW-1003">Cell membrane</keyword>
<dbReference type="PANTHER" id="PTHR30462:SF0">
    <property type="entry name" value="INTERMEMBRANE TRANSPORT PROTEIN YEBT"/>
    <property type="match status" value="1"/>
</dbReference>
<sequence>MNEPSPFPVAEIATRSSIRKASRLWWLTGVCLVIAAVLVWSSMKPAGIALTISFDDGHGLKVGDKIRHRGIEIGHVVNIRLADDMSGIKVEAILDHDASSVATQGARFWIVRPRIEVSGVSGLDTAVGPKYIRVIPSPQANSGDAIAQRTFRGLASQPADADGEIGGLELVLRAAHRHGIHESAPVTWRGVQVGRVLSTNLSPNSLTVDIRVRIDEGYRRLIRSSSKFWATSGIDIDLGVTGMEVSAESLATIVRGGISVITLDADNTSAVNNGDVFRLLDEGAEEWLKQAPAINLMDFNPVATVPVVATWRESFLGIAREKKSEASAWVTAVNGEAQAIIPVDMLTAPKSAIEESFMAKFQIAKQSAPISIDEPPSRWGGDDSLLAKVPYPSPNPLPGGRVVLAERMRTPTQTEDCFVVRGEAENTTMQWLGRESLSLGDRRWNVAGVELSRSMWHGSPVIAASDQFVIGVLLLDSSGAQVVPLP</sequence>
<dbReference type="InterPro" id="IPR051800">
    <property type="entry name" value="PqiA-PqiB_transport"/>
</dbReference>
<dbReference type="RefSeq" id="WP_146514556.1">
    <property type="nucleotide sequence ID" value="NZ_SJPI01000001.1"/>
</dbReference>
<feature type="domain" description="Mce/MlaD" evidence="8">
    <location>
        <begin position="167"/>
        <end position="228"/>
    </location>
</feature>
<gene>
    <name evidence="9" type="primary">pqiB</name>
    <name evidence="9" type="ORF">Pla22_21690</name>
</gene>
<evidence type="ECO:0000256" key="3">
    <source>
        <dbReference type="ARBA" id="ARBA00022519"/>
    </source>
</evidence>
<evidence type="ECO:0000313" key="9">
    <source>
        <dbReference type="EMBL" id="TWT54522.1"/>
    </source>
</evidence>
<dbReference type="GO" id="GO:0005886">
    <property type="term" value="C:plasma membrane"/>
    <property type="evidence" value="ECO:0007669"/>
    <property type="project" value="UniProtKB-SubCell"/>
</dbReference>
<evidence type="ECO:0000256" key="1">
    <source>
        <dbReference type="ARBA" id="ARBA00004533"/>
    </source>
</evidence>
<keyword evidence="5 7" id="KW-1133">Transmembrane helix</keyword>
<keyword evidence="3" id="KW-0997">Cell inner membrane</keyword>
<dbReference type="AlphaFoldDB" id="A0A5C5WXC5"/>
<proteinExistence type="predicted"/>
<evidence type="ECO:0000256" key="5">
    <source>
        <dbReference type="ARBA" id="ARBA00022989"/>
    </source>
</evidence>
<evidence type="ECO:0000256" key="4">
    <source>
        <dbReference type="ARBA" id="ARBA00022692"/>
    </source>
</evidence>
<evidence type="ECO:0000256" key="6">
    <source>
        <dbReference type="ARBA" id="ARBA00023136"/>
    </source>
</evidence>
<keyword evidence="6 7" id="KW-0472">Membrane</keyword>
<comment type="subcellular location">
    <subcellularLocation>
        <location evidence="1">Cell inner membrane</location>
    </subcellularLocation>
</comment>
<dbReference type="EMBL" id="SJPI01000001">
    <property type="protein sequence ID" value="TWT54522.1"/>
    <property type="molecule type" value="Genomic_DNA"/>
</dbReference>
<accession>A0A5C5WXC5</accession>
<evidence type="ECO:0000256" key="7">
    <source>
        <dbReference type="SAM" id="Phobius"/>
    </source>
</evidence>
<dbReference type="Proteomes" id="UP000316598">
    <property type="component" value="Unassembled WGS sequence"/>
</dbReference>
<keyword evidence="10" id="KW-1185">Reference proteome</keyword>
<evidence type="ECO:0000259" key="8">
    <source>
        <dbReference type="Pfam" id="PF02470"/>
    </source>
</evidence>
<keyword evidence="4 7" id="KW-0812">Transmembrane</keyword>
<dbReference type="OrthoDB" id="9806984at2"/>
<reference evidence="9 10" key="1">
    <citation type="submission" date="2019-02" db="EMBL/GenBank/DDBJ databases">
        <title>Deep-cultivation of Planctomycetes and their phenomic and genomic characterization uncovers novel biology.</title>
        <authorList>
            <person name="Wiegand S."/>
            <person name="Jogler M."/>
            <person name="Boedeker C."/>
            <person name="Pinto D."/>
            <person name="Vollmers J."/>
            <person name="Rivas-Marin E."/>
            <person name="Kohn T."/>
            <person name="Peeters S.H."/>
            <person name="Heuer A."/>
            <person name="Rast P."/>
            <person name="Oberbeckmann S."/>
            <person name="Bunk B."/>
            <person name="Jeske O."/>
            <person name="Meyerdierks A."/>
            <person name="Storesund J.E."/>
            <person name="Kallscheuer N."/>
            <person name="Luecker S."/>
            <person name="Lage O.M."/>
            <person name="Pohl T."/>
            <person name="Merkel B.J."/>
            <person name="Hornburger P."/>
            <person name="Mueller R.-W."/>
            <person name="Bruemmer F."/>
            <person name="Labrenz M."/>
            <person name="Spormann A.M."/>
            <person name="Op Den Camp H."/>
            <person name="Overmann J."/>
            <person name="Amann R."/>
            <person name="Jetten M.S.M."/>
            <person name="Mascher T."/>
            <person name="Medema M.H."/>
            <person name="Devos D.P."/>
            <person name="Kaster A.-K."/>
            <person name="Ovreas L."/>
            <person name="Rohde M."/>
            <person name="Galperin M.Y."/>
            <person name="Jogler C."/>
        </authorList>
    </citation>
    <scope>NUCLEOTIDE SEQUENCE [LARGE SCALE GENOMIC DNA]</scope>
    <source>
        <strain evidence="9 10">Pla22</strain>
    </source>
</reference>
<evidence type="ECO:0000256" key="2">
    <source>
        <dbReference type="ARBA" id="ARBA00022475"/>
    </source>
</evidence>
<protein>
    <submittedName>
        <fullName evidence="9">Paraquat-inducible protein B</fullName>
    </submittedName>
</protein>
<evidence type="ECO:0000313" key="10">
    <source>
        <dbReference type="Proteomes" id="UP000316598"/>
    </source>
</evidence>
<feature type="domain" description="Mce/MlaD" evidence="8">
    <location>
        <begin position="47"/>
        <end position="136"/>
    </location>
</feature>
<feature type="transmembrane region" description="Helical" evidence="7">
    <location>
        <begin position="24"/>
        <end position="43"/>
    </location>
</feature>
<dbReference type="InterPro" id="IPR003399">
    <property type="entry name" value="Mce/MlaD"/>
</dbReference>
<comment type="caution">
    <text evidence="9">The sequence shown here is derived from an EMBL/GenBank/DDBJ whole genome shotgun (WGS) entry which is preliminary data.</text>
</comment>
<dbReference type="Pfam" id="PF02470">
    <property type="entry name" value="MlaD"/>
    <property type="match status" value="2"/>
</dbReference>